<feature type="region of interest" description="Disordered" evidence="1">
    <location>
        <begin position="82"/>
        <end position="101"/>
    </location>
</feature>
<evidence type="ECO:0000256" key="1">
    <source>
        <dbReference type="SAM" id="MobiDB-lite"/>
    </source>
</evidence>
<evidence type="ECO:0000313" key="2">
    <source>
        <dbReference type="EMBL" id="DAE15627.1"/>
    </source>
</evidence>
<organism evidence="2">
    <name type="scientific">Siphoviridae sp. ctoic9</name>
    <dbReference type="NCBI Taxonomy" id="2825671"/>
    <lineage>
        <taxon>Viruses</taxon>
        <taxon>Duplodnaviria</taxon>
        <taxon>Heunggongvirae</taxon>
        <taxon>Uroviricota</taxon>
        <taxon>Caudoviricetes</taxon>
    </lineage>
</organism>
<proteinExistence type="predicted"/>
<reference evidence="2" key="1">
    <citation type="journal article" date="2021" name="Proc. Natl. Acad. Sci. U.S.A.">
        <title>A Catalog of Tens of Thousands of Viruses from Human Metagenomes Reveals Hidden Associations with Chronic Diseases.</title>
        <authorList>
            <person name="Tisza M.J."/>
            <person name="Buck C.B."/>
        </authorList>
    </citation>
    <scope>NUCLEOTIDE SEQUENCE</scope>
    <source>
        <strain evidence="2">Ctoic9</strain>
    </source>
</reference>
<sequence>MSATPYKLTLRAVLLFEKLTARSFSSLSILNEEDAVTLLYCLQRCEEGGSLLPIDVWKQVLESESVKGELYARLERTLEAMIPLSPPEGTSPSKETDEDTSPDFTSIAGMLVVDGGLSPSYVMDTMELWEIPAFLDALDRKKREALEHQRLFTWMTMMPHLSSDSVGSPEELLPFPWEQAESNARKKHLFDFLASADIRES</sequence>
<name>A0A8S5Q9Z0_9CAUD</name>
<protein>
    <submittedName>
        <fullName evidence="2">Uncharacterized protein</fullName>
    </submittedName>
</protein>
<accession>A0A8S5Q9Z0</accession>
<dbReference type="EMBL" id="BK015608">
    <property type="protein sequence ID" value="DAE15627.1"/>
    <property type="molecule type" value="Genomic_DNA"/>
</dbReference>